<gene>
    <name evidence="1" type="ORF">J2S18_001573</name>
</gene>
<evidence type="ECO:0000313" key="2">
    <source>
        <dbReference type="Proteomes" id="UP001228504"/>
    </source>
</evidence>
<organism evidence="1 2">
    <name type="scientific">Eubacterium multiforme</name>
    <dbReference type="NCBI Taxonomy" id="83339"/>
    <lineage>
        <taxon>Bacteria</taxon>
        <taxon>Bacillati</taxon>
        <taxon>Bacillota</taxon>
        <taxon>Clostridia</taxon>
        <taxon>Eubacteriales</taxon>
        <taxon>Eubacteriaceae</taxon>
        <taxon>Eubacterium</taxon>
    </lineage>
</organism>
<accession>A0ABT9UTJ8</accession>
<evidence type="ECO:0000313" key="1">
    <source>
        <dbReference type="EMBL" id="MDQ0149642.1"/>
    </source>
</evidence>
<keyword evidence="2" id="KW-1185">Reference proteome</keyword>
<dbReference type="GO" id="GO:0008168">
    <property type="term" value="F:methyltransferase activity"/>
    <property type="evidence" value="ECO:0007669"/>
    <property type="project" value="UniProtKB-KW"/>
</dbReference>
<comment type="caution">
    <text evidence="1">The sequence shown here is derived from an EMBL/GenBank/DDBJ whole genome shotgun (WGS) entry which is preliminary data.</text>
</comment>
<protein>
    <submittedName>
        <fullName evidence="1">Adenine-specific DNA methylase</fullName>
    </submittedName>
</protein>
<dbReference type="Proteomes" id="UP001228504">
    <property type="component" value="Unassembled WGS sequence"/>
</dbReference>
<reference evidence="1 2" key="1">
    <citation type="submission" date="2023-07" db="EMBL/GenBank/DDBJ databases">
        <title>Genomic Encyclopedia of Type Strains, Phase IV (KMG-IV): sequencing the most valuable type-strain genomes for metagenomic binning, comparative biology and taxonomic classification.</title>
        <authorList>
            <person name="Goeker M."/>
        </authorList>
    </citation>
    <scope>NUCLEOTIDE SEQUENCE [LARGE SCALE GENOMIC DNA]</scope>
    <source>
        <strain evidence="1 2">DSM 20694</strain>
    </source>
</reference>
<dbReference type="EMBL" id="JAUSUF010000004">
    <property type="protein sequence ID" value="MDQ0149642.1"/>
    <property type="molecule type" value="Genomic_DNA"/>
</dbReference>
<dbReference type="RefSeq" id="WP_307485352.1">
    <property type="nucleotide sequence ID" value="NZ_JAUSUF010000004.1"/>
</dbReference>
<proteinExistence type="predicted"/>
<name>A0ABT9UTJ8_9FIRM</name>
<dbReference type="GO" id="GO:0032259">
    <property type="term" value="P:methylation"/>
    <property type="evidence" value="ECO:0007669"/>
    <property type="project" value="UniProtKB-KW"/>
</dbReference>
<sequence length="199" mass="23236">MNKINIIYVDDELDANISKYIGTTYNYKRFEKVYNEITFEAKKGYESLLNDKLVKEANIILIDSKLFENDRVSNGKFSGEEFKMILKKVFPFIEVIVITQNELKEEYGTVSKYKFDVDISADKYYSDNLKKELDTAANNVFIYRNIANKLKSNEGIDKVLIEKIVNSLDGDSKYDELTKNDIDNIIEAFKELQRDINER</sequence>
<keyword evidence="1" id="KW-0808">Transferase</keyword>
<keyword evidence="1" id="KW-0489">Methyltransferase</keyword>